<dbReference type="GO" id="GO:0060090">
    <property type="term" value="F:molecular adaptor activity"/>
    <property type="evidence" value="ECO:0007669"/>
    <property type="project" value="TreeGrafter"/>
</dbReference>
<feature type="compositionally biased region" description="Low complexity" evidence="2">
    <location>
        <begin position="381"/>
        <end position="399"/>
    </location>
</feature>
<evidence type="ECO:0000256" key="2">
    <source>
        <dbReference type="SAM" id="MobiDB-lite"/>
    </source>
</evidence>
<feature type="coiled-coil region" evidence="1">
    <location>
        <begin position="477"/>
        <end position="548"/>
    </location>
</feature>
<dbReference type="GO" id="GO:1990316">
    <property type="term" value="C:Atg1/ULK1 kinase complex"/>
    <property type="evidence" value="ECO:0007669"/>
    <property type="project" value="TreeGrafter"/>
</dbReference>
<dbReference type="GO" id="GO:0000045">
    <property type="term" value="P:autophagosome assembly"/>
    <property type="evidence" value="ECO:0007669"/>
    <property type="project" value="InterPro"/>
</dbReference>
<evidence type="ECO:0000313" key="3">
    <source>
        <dbReference type="EMBL" id="QQP39298.1"/>
    </source>
</evidence>
<dbReference type="PANTHER" id="PTHR13222:SF1">
    <property type="entry name" value="RB1-INDUCIBLE COILED-COIL PROTEIN 1"/>
    <property type="match status" value="1"/>
</dbReference>
<dbReference type="GO" id="GO:0034045">
    <property type="term" value="C:phagophore assembly site membrane"/>
    <property type="evidence" value="ECO:0007669"/>
    <property type="project" value="TreeGrafter"/>
</dbReference>
<protein>
    <submittedName>
        <fullName evidence="3">LOC100876743</fullName>
    </submittedName>
</protein>
<dbReference type="Proteomes" id="UP000595437">
    <property type="component" value="Chromosome 14"/>
</dbReference>
<accession>A0A7T8GWT8</accession>
<organism evidence="3 4">
    <name type="scientific">Caligus rogercresseyi</name>
    <name type="common">Sea louse</name>
    <dbReference type="NCBI Taxonomy" id="217165"/>
    <lineage>
        <taxon>Eukaryota</taxon>
        <taxon>Metazoa</taxon>
        <taxon>Ecdysozoa</taxon>
        <taxon>Arthropoda</taxon>
        <taxon>Crustacea</taxon>
        <taxon>Multicrustacea</taxon>
        <taxon>Hexanauplia</taxon>
        <taxon>Copepoda</taxon>
        <taxon>Siphonostomatoida</taxon>
        <taxon>Caligidae</taxon>
        <taxon>Caligus</taxon>
    </lineage>
</organism>
<sequence length="674" mass="76471">GFIRWEHGGKHSPGGALRSWTLCEPIGSLEQVADSCFRTLTTMDEEQVVRLEGNAASAIEGSKNISMKEIRGLGDRLSQLEQLSLEAKRIVKEQSDLAYAFLQNQQRALNLKDPSILPDLCDSHRQQLIVMSENYKRVVSIRDRCTNAKNELSSNLLTRLKWIVFIQNKIADAAQEIVINFESLRRLYKKLEVMEQLHLAPSMFLTTAVEVVRRKAFSNGYLKQTDELSHKFDKIYSEEIGLRHSFTSKLKKHFIYRMRPKSFDEELPDITLEDIEELRKKLPDLASYLQLPEEKALDHLLNRSLNNECFTEQDGRTQNSLQTMALRLPEGSLPLPAGSKNDIHPRPLILTPSQLRILPHHHLRIKAVVPPTKDKPSSDGSSLKTPPLLQSSTTTTSQPPLCRLRRELQDIREDADVLKGLREQILGQLGRVFEPMNADLTRLRSELEALSNKGDGELEDLRIEKEEELKVSVRKMVLEHELEMDNLKVELSNKQEKALIDAAVQSTETSDQQLSLKSEEITQLKSNLSDLEAQRDDLLAEKERIVSILESGFIQREKLSIKTREEELRALFDSELIEAKEALTQELEEGFASKAAAASEGFKANLARMEADKEASGGLAWRLRGNPGSRGRARRYKLKFKIMQASGAMERSPSASESELSMEVRQAIFSVDLY</sequence>
<dbReference type="InterPro" id="IPR040040">
    <property type="entry name" value="ATG11"/>
</dbReference>
<gene>
    <name evidence="3" type="ORF">FKW44_020133</name>
</gene>
<dbReference type="OrthoDB" id="447953at2759"/>
<feature type="non-terminal residue" evidence="3">
    <location>
        <position position="1"/>
    </location>
</feature>
<dbReference type="GO" id="GO:0000422">
    <property type="term" value="P:autophagy of mitochondrion"/>
    <property type="evidence" value="ECO:0007669"/>
    <property type="project" value="TreeGrafter"/>
</dbReference>
<name>A0A7T8GWT8_CALRO</name>
<keyword evidence="4" id="KW-1185">Reference proteome</keyword>
<dbReference type="EMBL" id="CP045903">
    <property type="protein sequence ID" value="QQP39298.1"/>
    <property type="molecule type" value="Genomic_DNA"/>
</dbReference>
<evidence type="ECO:0000313" key="4">
    <source>
        <dbReference type="Proteomes" id="UP000595437"/>
    </source>
</evidence>
<reference evidence="4" key="1">
    <citation type="submission" date="2021-01" db="EMBL/GenBank/DDBJ databases">
        <title>Caligus Genome Assembly.</title>
        <authorList>
            <person name="Gallardo-Escarate C."/>
        </authorList>
    </citation>
    <scope>NUCLEOTIDE SEQUENCE [LARGE SCALE GENOMIC DNA]</scope>
</reference>
<dbReference type="GO" id="GO:0034727">
    <property type="term" value="P:piecemeal microautophagy of the nucleus"/>
    <property type="evidence" value="ECO:0007669"/>
    <property type="project" value="TreeGrafter"/>
</dbReference>
<proteinExistence type="predicted"/>
<dbReference type="GO" id="GO:0034517">
    <property type="term" value="P:ribophagy"/>
    <property type="evidence" value="ECO:0007669"/>
    <property type="project" value="TreeGrafter"/>
</dbReference>
<dbReference type="PANTHER" id="PTHR13222">
    <property type="entry name" value="RB1-INDUCIBLE COILED-COIL"/>
    <property type="match status" value="1"/>
</dbReference>
<dbReference type="GO" id="GO:0061709">
    <property type="term" value="P:reticulophagy"/>
    <property type="evidence" value="ECO:0007669"/>
    <property type="project" value="TreeGrafter"/>
</dbReference>
<keyword evidence="1" id="KW-0175">Coiled coil</keyword>
<dbReference type="AlphaFoldDB" id="A0A7T8GWT8"/>
<feature type="region of interest" description="Disordered" evidence="2">
    <location>
        <begin position="366"/>
        <end position="399"/>
    </location>
</feature>
<evidence type="ECO:0000256" key="1">
    <source>
        <dbReference type="SAM" id="Coils"/>
    </source>
</evidence>
<dbReference type="GO" id="GO:0061723">
    <property type="term" value="P:glycophagy"/>
    <property type="evidence" value="ECO:0007669"/>
    <property type="project" value="TreeGrafter"/>
</dbReference>
<dbReference type="GO" id="GO:0019901">
    <property type="term" value="F:protein kinase binding"/>
    <property type="evidence" value="ECO:0007669"/>
    <property type="project" value="TreeGrafter"/>
</dbReference>